<comment type="caution">
    <text evidence="1">The sequence shown here is derived from an EMBL/GenBank/DDBJ whole genome shotgun (WGS) entry which is preliminary data.</text>
</comment>
<gene>
    <name evidence="1" type="ORF">B0T18DRAFT_399232</name>
</gene>
<evidence type="ECO:0000313" key="1">
    <source>
        <dbReference type="EMBL" id="KAK0754458.1"/>
    </source>
</evidence>
<sequence>MRLLNTSTLTLKYFPSDIPKYAILSHRWEEEEVLYDDIRDGVTDKVKALKGYNKVRPSCEVARHKSTTTYGLTRAASKNAPDH</sequence>
<dbReference type="EMBL" id="JAUKUD010000001">
    <property type="protein sequence ID" value="KAK0754458.1"/>
    <property type="molecule type" value="Genomic_DNA"/>
</dbReference>
<dbReference type="AlphaFoldDB" id="A0AA40FAZ0"/>
<name>A0AA40FAZ0_9PEZI</name>
<organism evidence="1 2">
    <name type="scientific">Schizothecium vesticola</name>
    <dbReference type="NCBI Taxonomy" id="314040"/>
    <lineage>
        <taxon>Eukaryota</taxon>
        <taxon>Fungi</taxon>
        <taxon>Dikarya</taxon>
        <taxon>Ascomycota</taxon>
        <taxon>Pezizomycotina</taxon>
        <taxon>Sordariomycetes</taxon>
        <taxon>Sordariomycetidae</taxon>
        <taxon>Sordariales</taxon>
        <taxon>Schizotheciaceae</taxon>
        <taxon>Schizothecium</taxon>
    </lineage>
</organism>
<proteinExistence type="predicted"/>
<dbReference type="PANTHER" id="PTHR10622">
    <property type="entry name" value="HET DOMAIN-CONTAINING PROTEIN"/>
    <property type="match status" value="1"/>
</dbReference>
<reference evidence="1" key="1">
    <citation type="submission" date="2023-06" db="EMBL/GenBank/DDBJ databases">
        <title>Genome-scale phylogeny and comparative genomics of the fungal order Sordariales.</title>
        <authorList>
            <consortium name="Lawrence Berkeley National Laboratory"/>
            <person name="Hensen N."/>
            <person name="Bonometti L."/>
            <person name="Westerberg I."/>
            <person name="Brannstrom I.O."/>
            <person name="Guillou S."/>
            <person name="Cros-Aarteil S."/>
            <person name="Calhoun S."/>
            <person name="Haridas S."/>
            <person name="Kuo A."/>
            <person name="Mondo S."/>
            <person name="Pangilinan J."/>
            <person name="Riley R."/>
            <person name="LaButti K."/>
            <person name="Andreopoulos B."/>
            <person name="Lipzen A."/>
            <person name="Chen C."/>
            <person name="Yanf M."/>
            <person name="Daum C."/>
            <person name="Ng V."/>
            <person name="Clum A."/>
            <person name="Steindorff A."/>
            <person name="Ohm R."/>
            <person name="Martin F."/>
            <person name="Silar P."/>
            <person name="Natvig D."/>
            <person name="Lalanne C."/>
            <person name="Gautier V."/>
            <person name="Ament-velasquez S.L."/>
            <person name="Kruys A."/>
            <person name="Hutchinson M.I."/>
            <person name="Powell A.J."/>
            <person name="Barry K."/>
            <person name="Miller A.N."/>
            <person name="Grigoriev I.V."/>
            <person name="Debuchy R."/>
            <person name="Gladieux P."/>
            <person name="Thoren M.H."/>
            <person name="Johannesson H."/>
        </authorList>
    </citation>
    <scope>NUCLEOTIDE SEQUENCE</scope>
    <source>
        <strain evidence="1">SMH3187-1</strain>
    </source>
</reference>
<accession>A0AA40FAZ0</accession>
<protein>
    <submittedName>
        <fullName evidence="1">Uncharacterized protein</fullName>
    </submittedName>
</protein>
<evidence type="ECO:0000313" key="2">
    <source>
        <dbReference type="Proteomes" id="UP001172155"/>
    </source>
</evidence>
<dbReference type="PANTHER" id="PTHR10622:SF10">
    <property type="entry name" value="HET DOMAIN-CONTAINING PROTEIN"/>
    <property type="match status" value="1"/>
</dbReference>
<keyword evidence="2" id="KW-1185">Reference proteome</keyword>
<dbReference type="Proteomes" id="UP001172155">
    <property type="component" value="Unassembled WGS sequence"/>
</dbReference>